<gene>
    <name evidence="2" type="ORF">QFZ22_005444</name>
</gene>
<evidence type="ECO:0000313" key="2">
    <source>
        <dbReference type="EMBL" id="MDQ0909459.1"/>
    </source>
</evidence>
<reference evidence="2" key="1">
    <citation type="submission" date="2023-07" db="EMBL/GenBank/DDBJ databases">
        <title>Comparative genomics of wheat-associated soil bacteria to identify genetic determinants of phenazine resistance.</title>
        <authorList>
            <person name="Mouncey N."/>
        </authorList>
    </citation>
    <scope>NUCLEOTIDE SEQUENCE</scope>
    <source>
        <strain evidence="2">V4I22</strain>
    </source>
</reference>
<organism evidence="2 3">
    <name type="scientific">Streptomyces canus</name>
    <dbReference type="NCBI Taxonomy" id="58343"/>
    <lineage>
        <taxon>Bacteria</taxon>
        <taxon>Bacillati</taxon>
        <taxon>Actinomycetota</taxon>
        <taxon>Actinomycetes</taxon>
        <taxon>Kitasatosporales</taxon>
        <taxon>Streptomycetaceae</taxon>
        <taxon>Streptomyces</taxon>
        <taxon>Streptomyces aurantiacus group</taxon>
    </lineage>
</organism>
<sequence>MQEPGTCGPSRLTLREVYARIGTYVPVGETSGEADTLSEDETPKRASGQTPVRDMAHIQFAERRSLMPRQRSTSRP</sequence>
<evidence type="ECO:0000256" key="1">
    <source>
        <dbReference type="SAM" id="MobiDB-lite"/>
    </source>
</evidence>
<evidence type="ECO:0000313" key="3">
    <source>
        <dbReference type="Proteomes" id="UP001234216"/>
    </source>
</evidence>
<proteinExistence type="predicted"/>
<dbReference type="AlphaFoldDB" id="A0AAW8FI42"/>
<dbReference type="EMBL" id="JAUSZV010000005">
    <property type="protein sequence ID" value="MDQ0909459.1"/>
    <property type="molecule type" value="Genomic_DNA"/>
</dbReference>
<name>A0AAW8FI42_9ACTN</name>
<protein>
    <submittedName>
        <fullName evidence="2">Uncharacterized protein</fullName>
    </submittedName>
</protein>
<accession>A0AAW8FI42</accession>
<comment type="caution">
    <text evidence="2">The sequence shown here is derived from an EMBL/GenBank/DDBJ whole genome shotgun (WGS) entry which is preliminary data.</text>
</comment>
<dbReference type="Proteomes" id="UP001234216">
    <property type="component" value="Unassembled WGS sequence"/>
</dbReference>
<feature type="region of interest" description="Disordered" evidence="1">
    <location>
        <begin position="28"/>
        <end position="54"/>
    </location>
</feature>